<reference evidence="2" key="1">
    <citation type="submission" date="2021-11" db="EMBL/GenBank/DDBJ databases">
        <title>Description of novel Flavobacterium species.</title>
        <authorList>
            <person name="Saticioglu I.B."/>
            <person name="Ay H."/>
            <person name="Altun S."/>
            <person name="Duman M."/>
        </authorList>
    </citation>
    <scope>NUCLEOTIDE SEQUENCE</scope>
    <source>
        <strain evidence="2">F-65</strain>
    </source>
</reference>
<dbReference type="InterPro" id="IPR037682">
    <property type="entry name" value="TonB_C"/>
</dbReference>
<feature type="domain" description="TonB C-terminal" evidence="1">
    <location>
        <begin position="82"/>
        <end position="147"/>
    </location>
</feature>
<comment type="caution">
    <text evidence="2">The sequence shown here is derived from an EMBL/GenBank/DDBJ whole genome shotgun (WGS) entry which is preliminary data.</text>
</comment>
<proteinExistence type="predicted"/>
<accession>A0ABS8MX97</accession>
<name>A0ABS8MX97_9FLAO</name>
<protein>
    <submittedName>
        <fullName evidence="2">Energy transducer TonB</fullName>
    </submittedName>
</protein>
<organism evidence="2 3">
    <name type="scientific">Flavobacterium pisciphilum</name>
    <dbReference type="NCBI Taxonomy" id="2893755"/>
    <lineage>
        <taxon>Bacteria</taxon>
        <taxon>Pseudomonadati</taxon>
        <taxon>Bacteroidota</taxon>
        <taxon>Flavobacteriia</taxon>
        <taxon>Flavobacteriales</taxon>
        <taxon>Flavobacteriaceae</taxon>
        <taxon>Flavobacterium</taxon>
    </lineage>
</organism>
<gene>
    <name evidence="2" type="ORF">LNQ49_17645</name>
</gene>
<dbReference type="RefSeq" id="WP_229990327.1">
    <property type="nucleotide sequence ID" value="NZ_JAJJMO010000001.1"/>
</dbReference>
<evidence type="ECO:0000313" key="3">
    <source>
        <dbReference type="Proteomes" id="UP001430919"/>
    </source>
</evidence>
<keyword evidence="3" id="KW-1185">Reference proteome</keyword>
<dbReference type="Proteomes" id="UP001430919">
    <property type="component" value="Unassembled WGS sequence"/>
</dbReference>
<evidence type="ECO:0000313" key="2">
    <source>
        <dbReference type="EMBL" id="MCC9073402.1"/>
    </source>
</evidence>
<dbReference type="Pfam" id="PF03544">
    <property type="entry name" value="TonB_C"/>
    <property type="match status" value="1"/>
</dbReference>
<dbReference type="Gene3D" id="3.30.1150.10">
    <property type="match status" value="1"/>
</dbReference>
<evidence type="ECO:0000259" key="1">
    <source>
        <dbReference type="Pfam" id="PF03544"/>
    </source>
</evidence>
<dbReference type="SUPFAM" id="SSF74653">
    <property type="entry name" value="TolA/TonB C-terminal domain"/>
    <property type="match status" value="1"/>
</dbReference>
<sequence>MKKFLALILICFAQNIFSQTTKENEILILTVDKIDDKVSPQKTVSYDENFIHYNERADVKAEFPGGSKAFDNFIKENYKNPKAEIKGRIYISFIIEKNGSLSNIEVAKDIGYGTGAEAVRLLKTSPKWSPAKIKDKSVRVLYNLPINVN</sequence>
<dbReference type="EMBL" id="JAJJMO010000001">
    <property type="protein sequence ID" value="MCC9073402.1"/>
    <property type="molecule type" value="Genomic_DNA"/>
</dbReference>